<reference evidence="3" key="1">
    <citation type="journal article" date="2015" name="Nat. Genet.">
        <title>The genome and transcriptome of the zoonotic hookworm Ancylostoma ceylanicum identify infection-specific gene families.</title>
        <authorList>
            <person name="Schwarz E.M."/>
            <person name="Hu Y."/>
            <person name="Antoshechkin I."/>
            <person name="Miller M.M."/>
            <person name="Sternberg P.W."/>
            <person name="Aroian R.V."/>
        </authorList>
    </citation>
    <scope>NUCLEOTIDE SEQUENCE</scope>
    <source>
        <strain evidence="3">HY135</strain>
    </source>
</reference>
<evidence type="ECO:0000313" key="3">
    <source>
        <dbReference type="Proteomes" id="UP000024635"/>
    </source>
</evidence>
<organism evidence="2 3">
    <name type="scientific">Ancylostoma ceylanicum</name>
    <dbReference type="NCBI Taxonomy" id="53326"/>
    <lineage>
        <taxon>Eukaryota</taxon>
        <taxon>Metazoa</taxon>
        <taxon>Ecdysozoa</taxon>
        <taxon>Nematoda</taxon>
        <taxon>Chromadorea</taxon>
        <taxon>Rhabditida</taxon>
        <taxon>Rhabditina</taxon>
        <taxon>Rhabditomorpha</taxon>
        <taxon>Strongyloidea</taxon>
        <taxon>Ancylostomatidae</taxon>
        <taxon>Ancylostomatinae</taxon>
        <taxon>Ancylostoma</taxon>
    </lineage>
</organism>
<feature type="region of interest" description="Disordered" evidence="1">
    <location>
        <begin position="68"/>
        <end position="176"/>
    </location>
</feature>
<accession>A0A016TR78</accession>
<proteinExistence type="predicted"/>
<dbReference type="AlphaFoldDB" id="A0A016TR78"/>
<feature type="compositionally biased region" description="Polar residues" evidence="1">
    <location>
        <begin position="83"/>
        <end position="97"/>
    </location>
</feature>
<comment type="caution">
    <text evidence="2">The sequence shown here is derived from an EMBL/GenBank/DDBJ whole genome shotgun (WGS) entry which is preliminary data.</text>
</comment>
<sequence length="176" mass="19092">MLLPTRSLMYDNALARFYCGMFPLLFNQSQCVEEGSDLPPAVGSPVPMDTTSLDDTFPVTFPGHAMAATDTSPRPTNDDHAATSHTHFVSFETTRGITSIGEGPSPSKYDTERDMPLSTEPSRGTTQTPSSPTHSRTAVPLHQGPPRPLTRSRPPKPRVTHLESPFGLSGKTGRCR</sequence>
<dbReference type="EMBL" id="JARK01001421">
    <property type="protein sequence ID" value="EYC04923.1"/>
    <property type="molecule type" value="Genomic_DNA"/>
</dbReference>
<keyword evidence="3" id="KW-1185">Reference proteome</keyword>
<evidence type="ECO:0000313" key="2">
    <source>
        <dbReference type="EMBL" id="EYC04923.1"/>
    </source>
</evidence>
<dbReference type="Proteomes" id="UP000024635">
    <property type="component" value="Unassembled WGS sequence"/>
</dbReference>
<name>A0A016TR78_9BILA</name>
<feature type="compositionally biased region" description="Polar residues" evidence="1">
    <location>
        <begin position="119"/>
        <end position="136"/>
    </location>
</feature>
<protein>
    <submittedName>
        <fullName evidence="2">Uncharacterized protein</fullName>
    </submittedName>
</protein>
<gene>
    <name evidence="2" type="primary">Acey_s0085.g1865</name>
    <name evidence="2" type="ORF">Y032_0085g1865</name>
</gene>
<evidence type="ECO:0000256" key="1">
    <source>
        <dbReference type="SAM" id="MobiDB-lite"/>
    </source>
</evidence>